<organism evidence="5">
    <name type="scientific">uncultured Sporomusa sp</name>
    <dbReference type="NCBI Taxonomy" id="307249"/>
    <lineage>
        <taxon>Bacteria</taxon>
        <taxon>Bacillati</taxon>
        <taxon>Bacillota</taxon>
        <taxon>Negativicutes</taxon>
        <taxon>Selenomonadales</taxon>
        <taxon>Sporomusaceae</taxon>
        <taxon>Sporomusa</taxon>
        <taxon>environmental samples</taxon>
    </lineage>
</organism>
<evidence type="ECO:0000256" key="3">
    <source>
        <dbReference type="ARBA" id="ARBA00022679"/>
    </source>
</evidence>
<dbReference type="GO" id="GO:0032259">
    <property type="term" value="P:methylation"/>
    <property type="evidence" value="ECO:0007669"/>
    <property type="project" value="UniProtKB-KW"/>
</dbReference>
<dbReference type="RefSeq" id="WP_288185745.1">
    <property type="nucleotide sequence ID" value="NZ_LT608335.1"/>
</dbReference>
<proteinExistence type="inferred from homology"/>
<accession>A0A212M0D8</accession>
<comment type="similarity">
    <text evidence="1">Belongs to the methyltransferase superfamily.</text>
</comment>
<keyword evidence="2 5" id="KW-0489">Methyltransferase</keyword>
<gene>
    <name evidence="5" type="ORF">KL86SPO_70133</name>
</gene>
<protein>
    <submittedName>
        <fullName evidence="5">Methyltransferase type 11</fullName>
    </submittedName>
</protein>
<dbReference type="InterPro" id="IPR013216">
    <property type="entry name" value="Methyltransf_11"/>
</dbReference>
<dbReference type="InterPro" id="IPR029063">
    <property type="entry name" value="SAM-dependent_MTases_sf"/>
</dbReference>
<name>A0A212M0D8_9FIRM</name>
<evidence type="ECO:0000256" key="2">
    <source>
        <dbReference type="ARBA" id="ARBA00022603"/>
    </source>
</evidence>
<feature type="domain" description="Methyltransferase type 11" evidence="4">
    <location>
        <begin position="51"/>
        <end position="146"/>
    </location>
</feature>
<evidence type="ECO:0000313" key="5">
    <source>
        <dbReference type="EMBL" id="SCM83275.1"/>
    </source>
</evidence>
<evidence type="ECO:0000256" key="1">
    <source>
        <dbReference type="ARBA" id="ARBA00008361"/>
    </source>
</evidence>
<dbReference type="Gene3D" id="3.40.50.150">
    <property type="entry name" value="Vaccinia Virus protein VP39"/>
    <property type="match status" value="1"/>
</dbReference>
<dbReference type="Pfam" id="PF08241">
    <property type="entry name" value="Methyltransf_11"/>
    <property type="match status" value="1"/>
</dbReference>
<sequence length="247" mass="28718">MNPEQKLLKNWTDSSNNYSNLIKTELNCFKKQAWTDIILENAGKNKTMTVLDIGTGPGFFAIIMSQAGHQVTAIDCTEAMLNEARANAKNAGITADFRVSDGQNLEFDNESFDLIISRNVAWTLIDARQAYSEWQRVLKPDGKIIIFDANWNIRLFNEEYMKKYQEDEQEYTRLFGEAPPGYTAEMLDYRKNMPMCRRIRPQWDINTLIELGYTKIYCETDIGDRVYDEKERLINRSTPMFMLVVEK</sequence>
<dbReference type="CDD" id="cd02440">
    <property type="entry name" value="AdoMet_MTases"/>
    <property type="match status" value="1"/>
</dbReference>
<dbReference type="GO" id="GO:0008757">
    <property type="term" value="F:S-adenosylmethionine-dependent methyltransferase activity"/>
    <property type="evidence" value="ECO:0007669"/>
    <property type="project" value="InterPro"/>
</dbReference>
<dbReference type="PANTHER" id="PTHR44942:SF4">
    <property type="entry name" value="METHYLTRANSFERASE TYPE 11 DOMAIN-CONTAINING PROTEIN"/>
    <property type="match status" value="1"/>
</dbReference>
<dbReference type="AlphaFoldDB" id="A0A212M0D8"/>
<evidence type="ECO:0000259" key="4">
    <source>
        <dbReference type="Pfam" id="PF08241"/>
    </source>
</evidence>
<dbReference type="InterPro" id="IPR051052">
    <property type="entry name" value="Diverse_substrate_MTase"/>
</dbReference>
<dbReference type="PANTHER" id="PTHR44942">
    <property type="entry name" value="METHYLTRANSF_11 DOMAIN-CONTAINING PROTEIN"/>
    <property type="match status" value="1"/>
</dbReference>
<keyword evidence="3 5" id="KW-0808">Transferase</keyword>
<dbReference type="EMBL" id="FMJE01000007">
    <property type="protein sequence ID" value="SCM83275.1"/>
    <property type="molecule type" value="Genomic_DNA"/>
</dbReference>
<dbReference type="SUPFAM" id="SSF53335">
    <property type="entry name" value="S-adenosyl-L-methionine-dependent methyltransferases"/>
    <property type="match status" value="1"/>
</dbReference>
<reference evidence="5" key="1">
    <citation type="submission" date="2016-08" db="EMBL/GenBank/DDBJ databases">
        <authorList>
            <person name="Seilhamer J.J."/>
        </authorList>
    </citation>
    <scope>NUCLEOTIDE SEQUENCE</scope>
    <source>
        <strain evidence="5">86</strain>
    </source>
</reference>